<organism evidence="9 10">
    <name type="scientific">Dibothriocephalus latus</name>
    <name type="common">Fish tapeworm</name>
    <name type="synonym">Diphyllobothrium latum</name>
    <dbReference type="NCBI Taxonomy" id="60516"/>
    <lineage>
        <taxon>Eukaryota</taxon>
        <taxon>Metazoa</taxon>
        <taxon>Spiralia</taxon>
        <taxon>Lophotrochozoa</taxon>
        <taxon>Platyhelminthes</taxon>
        <taxon>Cestoda</taxon>
        <taxon>Eucestoda</taxon>
        <taxon>Diphyllobothriidea</taxon>
        <taxon>Diphyllobothriidae</taxon>
        <taxon>Dibothriocephalus</taxon>
    </lineage>
</organism>
<evidence type="ECO:0000256" key="6">
    <source>
        <dbReference type="ARBA" id="ARBA00023242"/>
    </source>
</evidence>
<evidence type="ECO:0000256" key="3">
    <source>
        <dbReference type="ARBA" id="ARBA00022723"/>
    </source>
</evidence>
<dbReference type="PROSITE" id="PS51907">
    <property type="entry name" value="ZF_UBZ3"/>
    <property type="match status" value="1"/>
</dbReference>
<dbReference type="Pfam" id="PF18439">
    <property type="entry name" value="zf_UBZ"/>
    <property type="match status" value="1"/>
</dbReference>
<sequence length="314" mass="35237">MSAAKQLIVPPIVNLGLSAGKFRSDSSLNCGNVHELLLTQANKRQAQAIQEEGDADTQEESEVIPSPKKASFFRQFIQVHTSQADEKPTTSTHAVPKGDRAQPATGSFFRRFLNSSEPASIPETKEDNRSSTDAVSSANKSEPSSDTDRYSIFRFVEKEGSTTRSKELASKIQSEVGENANVCENATHTSGDANITPPPSSPVDLENTLVCEECKARVLIHMMPEHTDFHFAQRLQQEWNREQFFREYVVLVFKVAVDHRTSTDTACRNFPPLHRLIRPEIPNTSEMTLEETQLTGCILTVYYRYHDDKRDKTC</sequence>
<protein>
    <recommendedName>
        <fullName evidence="8">UBZ3-type domain-containing protein</fullName>
    </recommendedName>
</protein>
<evidence type="ECO:0000259" key="8">
    <source>
        <dbReference type="PROSITE" id="PS51907"/>
    </source>
</evidence>
<feature type="region of interest" description="Disordered" evidence="7">
    <location>
        <begin position="116"/>
        <end position="147"/>
    </location>
</feature>
<keyword evidence="3" id="KW-0479">Metal-binding</keyword>
<evidence type="ECO:0000256" key="7">
    <source>
        <dbReference type="SAM" id="MobiDB-lite"/>
    </source>
</evidence>
<keyword evidence="2" id="KW-0808">Transferase</keyword>
<evidence type="ECO:0000256" key="2">
    <source>
        <dbReference type="ARBA" id="ARBA00022679"/>
    </source>
</evidence>
<gene>
    <name evidence="9" type="ORF">DILT_LOCUS8076</name>
</gene>
<dbReference type="GO" id="GO:0006281">
    <property type="term" value="P:DNA repair"/>
    <property type="evidence" value="ECO:0007669"/>
    <property type="project" value="UniProtKB-KW"/>
</dbReference>
<dbReference type="GO" id="GO:0046872">
    <property type="term" value="F:metal ion binding"/>
    <property type="evidence" value="ECO:0007669"/>
    <property type="project" value="UniProtKB-KW"/>
</dbReference>
<feature type="region of interest" description="Disordered" evidence="7">
    <location>
        <begin position="80"/>
        <end position="103"/>
    </location>
</feature>
<keyword evidence="5" id="KW-0234">DNA repair</keyword>
<feature type="region of interest" description="Disordered" evidence="7">
    <location>
        <begin position="47"/>
        <end position="66"/>
    </location>
</feature>
<dbReference type="InterPro" id="IPR041298">
    <property type="entry name" value="UBZ3"/>
</dbReference>
<dbReference type="OrthoDB" id="6288485at2759"/>
<feature type="compositionally biased region" description="Polar residues" evidence="7">
    <location>
        <begin position="131"/>
        <end position="144"/>
    </location>
</feature>
<name>A0A3P7L4A1_DIBLA</name>
<dbReference type="AlphaFoldDB" id="A0A3P7L4A1"/>
<comment type="subcellular location">
    <subcellularLocation>
        <location evidence="1">Nucleus</location>
    </subcellularLocation>
</comment>
<keyword evidence="4" id="KW-0227">DNA damage</keyword>
<keyword evidence="10" id="KW-1185">Reference proteome</keyword>
<feature type="domain" description="UBZ3-type" evidence="8">
    <location>
        <begin position="204"/>
        <end position="238"/>
    </location>
</feature>
<feature type="compositionally biased region" description="Acidic residues" evidence="7">
    <location>
        <begin position="51"/>
        <end position="62"/>
    </location>
</feature>
<proteinExistence type="predicted"/>
<evidence type="ECO:0000313" key="10">
    <source>
        <dbReference type="Proteomes" id="UP000281553"/>
    </source>
</evidence>
<evidence type="ECO:0000313" key="9">
    <source>
        <dbReference type="EMBL" id="VDN12245.1"/>
    </source>
</evidence>
<reference evidence="9 10" key="1">
    <citation type="submission" date="2018-11" db="EMBL/GenBank/DDBJ databases">
        <authorList>
            <consortium name="Pathogen Informatics"/>
        </authorList>
    </citation>
    <scope>NUCLEOTIDE SEQUENCE [LARGE SCALE GENOMIC DNA]</scope>
</reference>
<dbReference type="Proteomes" id="UP000281553">
    <property type="component" value="Unassembled WGS sequence"/>
</dbReference>
<evidence type="ECO:0000256" key="1">
    <source>
        <dbReference type="ARBA" id="ARBA00004123"/>
    </source>
</evidence>
<dbReference type="EMBL" id="UYRU01053421">
    <property type="protein sequence ID" value="VDN12245.1"/>
    <property type="molecule type" value="Genomic_DNA"/>
</dbReference>
<keyword evidence="6" id="KW-0539">Nucleus</keyword>
<evidence type="ECO:0000256" key="4">
    <source>
        <dbReference type="ARBA" id="ARBA00022763"/>
    </source>
</evidence>
<dbReference type="GO" id="GO:0016740">
    <property type="term" value="F:transferase activity"/>
    <property type="evidence" value="ECO:0007669"/>
    <property type="project" value="UniProtKB-KW"/>
</dbReference>
<dbReference type="GO" id="GO:0005634">
    <property type="term" value="C:nucleus"/>
    <property type="evidence" value="ECO:0007669"/>
    <property type="project" value="UniProtKB-SubCell"/>
</dbReference>
<accession>A0A3P7L4A1</accession>
<evidence type="ECO:0000256" key="5">
    <source>
        <dbReference type="ARBA" id="ARBA00023204"/>
    </source>
</evidence>